<reference evidence="1 2" key="1">
    <citation type="submission" date="2017-09" db="EMBL/GenBank/DDBJ databases">
        <authorList>
            <person name="Ehlers B."/>
            <person name="Leendertz F.H."/>
        </authorList>
    </citation>
    <scope>NUCLEOTIDE SEQUENCE [LARGE SCALE GENOMIC DNA]</scope>
    <source>
        <strain evidence="1 2">CGMCC 1.12662</strain>
    </source>
</reference>
<dbReference type="InterPro" id="IPR027417">
    <property type="entry name" value="P-loop_NTPase"/>
</dbReference>
<dbReference type="SUPFAM" id="SSF48452">
    <property type="entry name" value="TPR-like"/>
    <property type="match status" value="2"/>
</dbReference>
<protein>
    <recommendedName>
        <fullName evidence="3">Tetratricopeptide repeat-containing protein</fullName>
    </recommendedName>
</protein>
<dbReference type="InterPro" id="IPR011990">
    <property type="entry name" value="TPR-like_helical_dom_sf"/>
</dbReference>
<dbReference type="EMBL" id="OBEA01000009">
    <property type="protein sequence ID" value="SNY59457.1"/>
    <property type="molecule type" value="Genomic_DNA"/>
</dbReference>
<dbReference type="Gene3D" id="1.25.40.10">
    <property type="entry name" value="Tetratricopeptide repeat domain"/>
    <property type="match status" value="3"/>
</dbReference>
<dbReference type="Gene3D" id="3.40.50.300">
    <property type="entry name" value="P-loop containing nucleotide triphosphate hydrolases"/>
    <property type="match status" value="1"/>
</dbReference>
<organism evidence="1 2">
    <name type="scientific">Pseudooceanicola antarcticus</name>
    <dbReference type="NCBI Taxonomy" id="1247613"/>
    <lineage>
        <taxon>Bacteria</taxon>
        <taxon>Pseudomonadati</taxon>
        <taxon>Pseudomonadota</taxon>
        <taxon>Alphaproteobacteria</taxon>
        <taxon>Rhodobacterales</taxon>
        <taxon>Paracoccaceae</taxon>
        <taxon>Pseudooceanicola</taxon>
    </lineage>
</organism>
<gene>
    <name evidence="1" type="ORF">SAMN06297129_3766</name>
</gene>
<dbReference type="SMART" id="SM00028">
    <property type="entry name" value="TPR"/>
    <property type="match status" value="4"/>
</dbReference>
<accession>A0A285JI16</accession>
<evidence type="ECO:0008006" key="3">
    <source>
        <dbReference type="Google" id="ProtNLM"/>
    </source>
</evidence>
<proteinExistence type="predicted"/>
<dbReference type="InterPro" id="IPR019734">
    <property type="entry name" value="TPR_rpt"/>
</dbReference>
<sequence>MSGAAYNEILDAAFKASGGDGRPPVISDPSALVRRMGKGKDGKGTAYGTDPIHVYRIYYFFLFHDDARLAPYGERISQALFGKSFYDEFERDMIRLGIPRPRHLPAVKIARLGPISISLGNAANLQPLEIDQHFEATLTEDGIPDVYAALHWSARLSNLHGRTEEHKRLMAWALDDASNRAKVMLISGPGGSGKTRLAAHVVTRLVHDKDKLWHGDFLPSNPDGAIYNGAGNGVALIIDYPEERTAEVKAILKSAAEGTEYDRPIRIILVSRQDRQSWLKILNDPGYPNFEEIRLEAKPYLDFEDAETIAHDVMEDYPGSIGRRGKIRAKFLPDWLNHDPVHRLPLNVVAASVHAVLFPDRAFSLNGKGVLSALADFELRRVRSYSERDLGARNALEKLLALSLLTPTGLGKDTIHELGESGICEGKTGNHLLEAVQATPFWRKRTATQPGHLVRIEPDLPAAAFLTKALKLDDPPPGLAGWMAPAAAEAKEDFGDILARVIADIASFDVEAGRAVEQVSIAMLDTRPKLLTPLYRIAYRPTSTFSAKFVVAICDRLLALNQPDPTRAALLLRKANALIAHGANSDALSVIEEGIDRFQALDGDGNDEIHANLGLLYRYQCNALFKIGHLEHAEWAIHDSAQYFEQLFRNNPERYAEDYAATLDTFAAICSETERLEKAVSYSAEAIRLLKEVDRLRPGTVKEAIGVSSLNQSRFLLQAGRHGQALEAIDGSIEIFKELSEGNVSRYKPMLIQALLNRGATLASTGSYDENLVALQEAEKLCEPIAALHPVVFLPQLALIELNRSNALMRLERFQEAIVAAGQAEENYRAALGSSGDATNSQLAQAMHNKAMAQYLANLHDDAVLTVNEALELFQETPDVSKGAQNIVSGMLADFLHLKAVNLFALTKVESALVAIAEAVATLEKLQAAEPERHIKKLCAFQEKQYEYLVDLNRVGDAYEILVSVMENAQAFSWLDAEWHRKVSDRLHLKYMQLCQTMAVPADPKFLRPPAPFSIGPVDVSPPTDDFQLSTYTFSYDLNWLGDFKL</sequence>
<evidence type="ECO:0000313" key="1">
    <source>
        <dbReference type="EMBL" id="SNY59457.1"/>
    </source>
</evidence>
<evidence type="ECO:0000313" key="2">
    <source>
        <dbReference type="Proteomes" id="UP000231655"/>
    </source>
</evidence>
<dbReference type="AlphaFoldDB" id="A0A285JI16"/>
<name>A0A285JI16_9RHOB</name>
<dbReference type="Proteomes" id="UP000231655">
    <property type="component" value="Unassembled WGS sequence"/>
</dbReference>
<dbReference type="SUPFAM" id="SSF52540">
    <property type="entry name" value="P-loop containing nucleoside triphosphate hydrolases"/>
    <property type="match status" value="1"/>
</dbReference>